<dbReference type="PANTHER" id="PTHR36966">
    <property type="entry name" value="REP-ASSOCIATED TYROSINE TRANSPOSASE"/>
    <property type="match status" value="1"/>
</dbReference>
<accession>A0A7W8DKC9</accession>
<dbReference type="Pfam" id="PF01797">
    <property type="entry name" value="Y1_Tnp"/>
    <property type="match status" value="1"/>
</dbReference>
<organism evidence="2 3">
    <name type="scientific">Prosthecobacter vanneervenii</name>
    <dbReference type="NCBI Taxonomy" id="48466"/>
    <lineage>
        <taxon>Bacteria</taxon>
        <taxon>Pseudomonadati</taxon>
        <taxon>Verrucomicrobiota</taxon>
        <taxon>Verrucomicrobiia</taxon>
        <taxon>Verrucomicrobiales</taxon>
        <taxon>Verrucomicrobiaceae</taxon>
        <taxon>Prosthecobacter</taxon>
    </lineage>
</organism>
<dbReference type="AlphaFoldDB" id="A0A7W8DKC9"/>
<dbReference type="InterPro" id="IPR002686">
    <property type="entry name" value="Transposase_17"/>
</dbReference>
<dbReference type="EMBL" id="JACHIG010000005">
    <property type="protein sequence ID" value="MBB5033078.1"/>
    <property type="molecule type" value="Genomic_DNA"/>
</dbReference>
<dbReference type="SMART" id="SM01321">
    <property type="entry name" value="Y1_Tnp"/>
    <property type="match status" value="1"/>
</dbReference>
<evidence type="ECO:0000313" key="2">
    <source>
        <dbReference type="EMBL" id="MBB5033078.1"/>
    </source>
</evidence>
<dbReference type="GO" id="GO:0043565">
    <property type="term" value="F:sequence-specific DNA binding"/>
    <property type="evidence" value="ECO:0007669"/>
    <property type="project" value="TreeGrafter"/>
</dbReference>
<gene>
    <name evidence="2" type="ORF">HNQ65_002661</name>
</gene>
<dbReference type="InterPro" id="IPR036515">
    <property type="entry name" value="Transposase_17_sf"/>
</dbReference>
<dbReference type="GO" id="GO:0006313">
    <property type="term" value="P:DNA transposition"/>
    <property type="evidence" value="ECO:0007669"/>
    <property type="project" value="InterPro"/>
</dbReference>
<dbReference type="RefSeq" id="WP_184339998.1">
    <property type="nucleotide sequence ID" value="NZ_JACHIG010000005.1"/>
</dbReference>
<comment type="caution">
    <text evidence="2">The sequence shown here is derived from an EMBL/GenBank/DDBJ whole genome shotgun (WGS) entry which is preliminary data.</text>
</comment>
<dbReference type="SUPFAM" id="SSF143422">
    <property type="entry name" value="Transposase IS200-like"/>
    <property type="match status" value="1"/>
</dbReference>
<evidence type="ECO:0000259" key="1">
    <source>
        <dbReference type="SMART" id="SM01321"/>
    </source>
</evidence>
<proteinExistence type="predicted"/>
<dbReference type="Proteomes" id="UP000590740">
    <property type="component" value="Unassembled WGS sequence"/>
</dbReference>
<reference evidence="2 3" key="1">
    <citation type="submission" date="2020-08" db="EMBL/GenBank/DDBJ databases">
        <title>Genomic Encyclopedia of Type Strains, Phase IV (KMG-IV): sequencing the most valuable type-strain genomes for metagenomic binning, comparative biology and taxonomic classification.</title>
        <authorList>
            <person name="Goeker M."/>
        </authorList>
    </citation>
    <scope>NUCLEOTIDE SEQUENCE [LARGE SCALE GENOMIC DNA]</scope>
    <source>
        <strain evidence="2 3">DSM 12252</strain>
    </source>
</reference>
<evidence type="ECO:0000313" key="3">
    <source>
        <dbReference type="Proteomes" id="UP000590740"/>
    </source>
</evidence>
<keyword evidence="3" id="KW-1185">Reference proteome</keyword>
<protein>
    <submittedName>
        <fullName evidence="2">REP element-mobilizing transposase RayT</fullName>
    </submittedName>
</protein>
<sequence length="236" mass="27779">MPWTIPSIIPLPVDFKGFDPRSSIPSGDFTKYERHLPHWRLPGAAYFVTFRLADSIPEAILVEMQREAESWRQKLTDRSIPMSADERAEWQDFQRTRQRKLERLLDEGHGECLLREARHRRVVVEALHHFEGQRCEMLSYAVMPNHVHVMCRLSGGYRLEDVCNSWKWFTAQHIQRSLGRKGPLWQDENFDRIIRDAEHYQATVRYIAKNPIKAKLTAHEASVWFCQSIQDANRPS</sequence>
<dbReference type="PANTHER" id="PTHR36966:SF1">
    <property type="entry name" value="REP-ASSOCIATED TYROSINE TRANSPOSASE"/>
    <property type="match status" value="1"/>
</dbReference>
<name>A0A7W8DKC9_9BACT</name>
<dbReference type="InterPro" id="IPR052715">
    <property type="entry name" value="RAYT_transposase"/>
</dbReference>
<dbReference type="GO" id="GO:0004803">
    <property type="term" value="F:transposase activity"/>
    <property type="evidence" value="ECO:0007669"/>
    <property type="project" value="InterPro"/>
</dbReference>
<dbReference type="Gene3D" id="3.30.70.1290">
    <property type="entry name" value="Transposase IS200-like"/>
    <property type="match status" value="1"/>
</dbReference>
<feature type="domain" description="Transposase IS200-like" evidence="1">
    <location>
        <begin position="41"/>
        <end position="210"/>
    </location>
</feature>